<evidence type="ECO:0000256" key="3">
    <source>
        <dbReference type="ARBA" id="ARBA00022737"/>
    </source>
</evidence>
<evidence type="ECO:0000256" key="1">
    <source>
        <dbReference type="ARBA" id="ARBA00007274"/>
    </source>
</evidence>
<dbReference type="InterPro" id="IPR041561">
    <property type="entry name" value="PglD_N"/>
</dbReference>
<dbReference type="Proteomes" id="UP001597480">
    <property type="component" value="Unassembled WGS sequence"/>
</dbReference>
<dbReference type="Pfam" id="PF17836">
    <property type="entry name" value="PglD_N"/>
    <property type="match status" value="1"/>
</dbReference>
<evidence type="ECO:0000313" key="6">
    <source>
        <dbReference type="EMBL" id="MFD2601226.1"/>
    </source>
</evidence>
<keyword evidence="7" id="KW-1185">Reference proteome</keyword>
<comment type="similarity">
    <text evidence="1">Belongs to the transferase hexapeptide repeat family.</text>
</comment>
<proteinExistence type="inferred from homology"/>
<accession>A0ABW5NRA0</accession>
<dbReference type="RefSeq" id="WP_379819847.1">
    <property type="nucleotide sequence ID" value="NZ_JBHUMD010000005.1"/>
</dbReference>
<dbReference type="Gene3D" id="2.160.10.10">
    <property type="entry name" value="Hexapeptide repeat proteins"/>
    <property type="match status" value="1"/>
</dbReference>
<dbReference type="InterPro" id="IPR011004">
    <property type="entry name" value="Trimer_LpxA-like_sf"/>
</dbReference>
<dbReference type="SUPFAM" id="SSF51161">
    <property type="entry name" value="Trimeric LpxA-like enzymes"/>
    <property type="match status" value="1"/>
</dbReference>
<organism evidence="6 7">
    <name type="scientific">Flavobacterium suzhouense</name>
    <dbReference type="NCBI Taxonomy" id="1529638"/>
    <lineage>
        <taxon>Bacteria</taxon>
        <taxon>Pseudomonadati</taxon>
        <taxon>Bacteroidota</taxon>
        <taxon>Flavobacteriia</taxon>
        <taxon>Flavobacteriales</taxon>
        <taxon>Flavobacteriaceae</taxon>
        <taxon>Flavobacterium</taxon>
    </lineage>
</organism>
<dbReference type="PANTHER" id="PTHR43300:SF7">
    <property type="entry name" value="UDP-N-ACETYLBACILLOSAMINE N-ACETYLTRANSFERASE"/>
    <property type="match status" value="1"/>
</dbReference>
<reference evidence="7" key="1">
    <citation type="journal article" date="2019" name="Int. J. Syst. Evol. Microbiol.">
        <title>The Global Catalogue of Microorganisms (GCM) 10K type strain sequencing project: providing services to taxonomists for standard genome sequencing and annotation.</title>
        <authorList>
            <consortium name="The Broad Institute Genomics Platform"/>
            <consortium name="The Broad Institute Genome Sequencing Center for Infectious Disease"/>
            <person name="Wu L."/>
            <person name="Ma J."/>
        </authorList>
    </citation>
    <scope>NUCLEOTIDE SEQUENCE [LARGE SCALE GENOMIC DNA]</scope>
    <source>
        <strain evidence="7">KCTC 42107</strain>
    </source>
</reference>
<dbReference type="PROSITE" id="PS00101">
    <property type="entry name" value="HEXAPEP_TRANSFERASES"/>
    <property type="match status" value="1"/>
</dbReference>
<evidence type="ECO:0000256" key="4">
    <source>
        <dbReference type="ARBA" id="ARBA00023315"/>
    </source>
</evidence>
<evidence type="ECO:0000256" key="2">
    <source>
        <dbReference type="ARBA" id="ARBA00022679"/>
    </source>
</evidence>
<comment type="caution">
    <text evidence="6">The sequence shown here is derived from an EMBL/GenBank/DDBJ whole genome shotgun (WGS) entry which is preliminary data.</text>
</comment>
<dbReference type="InterPro" id="IPR018357">
    <property type="entry name" value="Hexapep_transf_CS"/>
</dbReference>
<dbReference type="EMBL" id="JBHUMD010000005">
    <property type="protein sequence ID" value="MFD2601226.1"/>
    <property type="molecule type" value="Genomic_DNA"/>
</dbReference>
<name>A0ABW5NRA0_9FLAO</name>
<dbReference type="InterPro" id="IPR001451">
    <property type="entry name" value="Hexapep"/>
</dbReference>
<dbReference type="CDD" id="cd03360">
    <property type="entry name" value="LbH_AT_putative"/>
    <property type="match status" value="1"/>
</dbReference>
<dbReference type="NCBIfam" id="TIGR03570">
    <property type="entry name" value="NeuD_NnaD"/>
    <property type="match status" value="1"/>
</dbReference>
<dbReference type="InterPro" id="IPR020019">
    <property type="entry name" value="AcTrfase_PglD-like"/>
</dbReference>
<evidence type="ECO:0000313" key="7">
    <source>
        <dbReference type="Proteomes" id="UP001597480"/>
    </source>
</evidence>
<evidence type="ECO:0000259" key="5">
    <source>
        <dbReference type="Pfam" id="PF17836"/>
    </source>
</evidence>
<dbReference type="PANTHER" id="PTHR43300">
    <property type="entry name" value="ACETYLTRANSFERASE"/>
    <property type="match status" value="1"/>
</dbReference>
<gene>
    <name evidence="6" type="ORF">ACFSR3_04095</name>
</gene>
<keyword evidence="3" id="KW-0677">Repeat</keyword>
<sequence length="207" mass="21716">MYANQSILIGYSGHGFVVAEAALEAGIDIVGYADRTIPENNPFGLTYIGVESNEGFEGWKMDVSFMLGIGDNALREKIARLVVNHNKKLLAVISKAASVSKTAKIGDGTFINRNVSVNAFAEIGNNVILNTGCIVEHECVLGDTVHIAPGAVLAGNVTVGERTFVGANAVVRQGIYIGKDVVIGAGSVIINDVPDGMKIVGNPGKYI</sequence>
<dbReference type="InterPro" id="IPR050179">
    <property type="entry name" value="Trans_hexapeptide_repeat"/>
</dbReference>
<keyword evidence="4" id="KW-0012">Acyltransferase</keyword>
<protein>
    <submittedName>
        <fullName evidence="6">Acetyltransferase</fullName>
    </submittedName>
</protein>
<feature type="domain" description="PglD N-terminal" evidence="5">
    <location>
        <begin position="7"/>
        <end position="80"/>
    </location>
</feature>
<dbReference type="Gene3D" id="3.40.50.20">
    <property type="match status" value="1"/>
</dbReference>
<keyword evidence="2" id="KW-0808">Transferase</keyword>
<dbReference type="Pfam" id="PF00132">
    <property type="entry name" value="Hexapep"/>
    <property type="match status" value="1"/>
</dbReference>